<evidence type="ECO:0000256" key="1">
    <source>
        <dbReference type="SAM" id="SignalP"/>
    </source>
</evidence>
<reference evidence="2" key="1">
    <citation type="submission" date="2019-01" db="EMBL/GenBank/DDBJ databases">
        <title>Draft genome sequences of three monokaryotic isolates of the white-rot basidiomycete fungus Dichomitus squalens.</title>
        <authorList>
            <consortium name="DOE Joint Genome Institute"/>
            <person name="Lopez S.C."/>
            <person name="Andreopoulos B."/>
            <person name="Pangilinan J."/>
            <person name="Lipzen A."/>
            <person name="Riley R."/>
            <person name="Ahrendt S."/>
            <person name="Ng V."/>
            <person name="Barry K."/>
            <person name="Daum C."/>
            <person name="Grigoriev I.V."/>
            <person name="Hilden K.S."/>
            <person name="Makela M.R."/>
            <person name="de Vries R.P."/>
        </authorList>
    </citation>
    <scope>NUCLEOTIDE SEQUENCE [LARGE SCALE GENOMIC DNA]</scope>
    <source>
        <strain evidence="2">OM18370.1</strain>
    </source>
</reference>
<dbReference type="AlphaFoldDB" id="A0A4Q9N2W3"/>
<dbReference type="EMBL" id="ML143387">
    <property type="protein sequence ID" value="TBU34849.1"/>
    <property type="molecule type" value="Genomic_DNA"/>
</dbReference>
<proteinExistence type="predicted"/>
<evidence type="ECO:0000313" key="2">
    <source>
        <dbReference type="EMBL" id="TBU34849.1"/>
    </source>
</evidence>
<keyword evidence="1" id="KW-0732">Signal</keyword>
<dbReference type="Proteomes" id="UP000292957">
    <property type="component" value="Unassembled WGS sequence"/>
</dbReference>
<sequence length="57" mass="6269">MWLIMLVSSLPLLLHIAIYPLCVLSLPDASRDIPASSLTRSVICRATSIHVSLQQSH</sequence>
<gene>
    <name evidence="2" type="ORF">BD311DRAFT_745062</name>
</gene>
<feature type="chain" id="PRO_5020398731" evidence="1">
    <location>
        <begin position="26"/>
        <end position="57"/>
    </location>
</feature>
<protein>
    <submittedName>
        <fullName evidence="2">Uncharacterized protein</fullName>
    </submittedName>
</protein>
<organism evidence="2">
    <name type="scientific">Dichomitus squalens</name>
    <dbReference type="NCBI Taxonomy" id="114155"/>
    <lineage>
        <taxon>Eukaryota</taxon>
        <taxon>Fungi</taxon>
        <taxon>Dikarya</taxon>
        <taxon>Basidiomycota</taxon>
        <taxon>Agaricomycotina</taxon>
        <taxon>Agaricomycetes</taxon>
        <taxon>Polyporales</taxon>
        <taxon>Polyporaceae</taxon>
        <taxon>Dichomitus</taxon>
    </lineage>
</organism>
<accession>A0A4Q9N2W3</accession>
<feature type="signal peptide" evidence="1">
    <location>
        <begin position="1"/>
        <end position="25"/>
    </location>
</feature>
<name>A0A4Q9N2W3_9APHY</name>